<protein>
    <recommendedName>
        <fullName evidence="3">Adenylate kinase</fullName>
    </recommendedName>
</protein>
<sequence>MTSEPQLSGRRIQVIGVIGAGKSTFARQLGKQLSIPVCELDPLFHDSRAGGSLSEADARRSVQTFVELNDEWIVNGNHWVQLKDVTYSIATDILWIDTPLPLTLWRVITRTFWEVLTIPGVLRRELSGGSLIAMSLRVRAKKHANFSKRTKTDSRWKRLSGWNGRGRFLARVRDELRAA</sequence>
<dbReference type="PANTHER" id="PTHR37816:SF2">
    <property type="entry name" value="DNA TOPOLOGY MODULATION PROTEIN FLAR-RELATED PROTEIN"/>
    <property type="match status" value="1"/>
</dbReference>
<proteinExistence type="predicted"/>
<name>A0A9W8NKT4_9PEZI</name>
<evidence type="ECO:0008006" key="3">
    <source>
        <dbReference type="Google" id="ProtNLM"/>
    </source>
</evidence>
<accession>A0A9W8NKT4</accession>
<evidence type="ECO:0000313" key="1">
    <source>
        <dbReference type="EMBL" id="KAJ3578669.1"/>
    </source>
</evidence>
<gene>
    <name evidence="1" type="ORF">NPX13_g1893</name>
</gene>
<reference evidence="1" key="1">
    <citation type="submission" date="2022-07" db="EMBL/GenBank/DDBJ databases">
        <title>Genome Sequence of Xylaria arbuscula.</title>
        <authorList>
            <person name="Buettner E."/>
        </authorList>
    </citation>
    <scope>NUCLEOTIDE SEQUENCE</scope>
    <source>
        <strain evidence="1">VT107</strain>
    </source>
</reference>
<dbReference type="PANTHER" id="PTHR37816">
    <property type="entry name" value="YALI0E33011P"/>
    <property type="match status" value="1"/>
</dbReference>
<dbReference type="InterPro" id="IPR052922">
    <property type="entry name" value="Cytidylate_Kinase-2"/>
</dbReference>
<dbReference type="InterPro" id="IPR027417">
    <property type="entry name" value="P-loop_NTPase"/>
</dbReference>
<evidence type="ECO:0000313" key="2">
    <source>
        <dbReference type="Proteomes" id="UP001148614"/>
    </source>
</evidence>
<dbReference type="SUPFAM" id="SSF52540">
    <property type="entry name" value="P-loop containing nucleoside triphosphate hydrolases"/>
    <property type="match status" value="1"/>
</dbReference>
<dbReference type="Gene3D" id="3.40.50.300">
    <property type="entry name" value="P-loop containing nucleotide triphosphate hydrolases"/>
    <property type="match status" value="1"/>
</dbReference>
<dbReference type="EMBL" id="JANPWZ010000184">
    <property type="protein sequence ID" value="KAJ3578669.1"/>
    <property type="molecule type" value="Genomic_DNA"/>
</dbReference>
<organism evidence="1 2">
    <name type="scientific">Xylaria arbuscula</name>
    <dbReference type="NCBI Taxonomy" id="114810"/>
    <lineage>
        <taxon>Eukaryota</taxon>
        <taxon>Fungi</taxon>
        <taxon>Dikarya</taxon>
        <taxon>Ascomycota</taxon>
        <taxon>Pezizomycotina</taxon>
        <taxon>Sordariomycetes</taxon>
        <taxon>Xylariomycetidae</taxon>
        <taxon>Xylariales</taxon>
        <taxon>Xylariaceae</taxon>
        <taxon>Xylaria</taxon>
    </lineage>
</organism>
<dbReference type="Proteomes" id="UP001148614">
    <property type="component" value="Unassembled WGS sequence"/>
</dbReference>
<comment type="caution">
    <text evidence="1">The sequence shown here is derived from an EMBL/GenBank/DDBJ whole genome shotgun (WGS) entry which is preliminary data.</text>
</comment>
<dbReference type="AlphaFoldDB" id="A0A9W8NKT4"/>
<keyword evidence="2" id="KW-1185">Reference proteome</keyword>